<proteinExistence type="predicted"/>
<protein>
    <submittedName>
        <fullName evidence="2">Uncharacterized protein</fullName>
    </submittedName>
</protein>
<keyword evidence="3" id="KW-1185">Reference proteome</keyword>
<name>A0ABP6LK18_9ACTN</name>
<sequence length="83" mass="8377">MPTAFSPVATLPVPAPARHTPFAPLLALVQGKDIASTVQGSTAGPKSRCASIPYMGEGRIPDAEQAEQVPPPGGLSVVATSGR</sequence>
<feature type="region of interest" description="Disordered" evidence="1">
    <location>
        <begin position="62"/>
        <end position="83"/>
    </location>
</feature>
<comment type="caution">
    <text evidence="2">The sequence shown here is derived from an EMBL/GenBank/DDBJ whole genome shotgun (WGS) entry which is preliminary data.</text>
</comment>
<reference evidence="3" key="1">
    <citation type="journal article" date="2019" name="Int. J. Syst. Evol. Microbiol.">
        <title>The Global Catalogue of Microorganisms (GCM) 10K type strain sequencing project: providing services to taxonomists for standard genome sequencing and annotation.</title>
        <authorList>
            <consortium name="The Broad Institute Genomics Platform"/>
            <consortium name="The Broad Institute Genome Sequencing Center for Infectious Disease"/>
            <person name="Wu L."/>
            <person name="Ma J."/>
        </authorList>
    </citation>
    <scope>NUCLEOTIDE SEQUENCE [LARGE SCALE GENOMIC DNA]</scope>
    <source>
        <strain evidence="3">JCM 9091</strain>
    </source>
</reference>
<evidence type="ECO:0000256" key="1">
    <source>
        <dbReference type="SAM" id="MobiDB-lite"/>
    </source>
</evidence>
<gene>
    <name evidence="2" type="ORF">GCM10010448_34440</name>
</gene>
<evidence type="ECO:0000313" key="3">
    <source>
        <dbReference type="Proteomes" id="UP001501532"/>
    </source>
</evidence>
<evidence type="ECO:0000313" key="2">
    <source>
        <dbReference type="EMBL" id="GAA3048424.1"/>
    </source>
</evidence>
<dbReference type="EMBL" id="BAAAUF010000024">
    <property type="protein sequence ID" value="GAA3048424.1"/>
    <property type="molecule type" value="Genomic_DNA"/>
</dbReference>
<organism evidence="2 3">
    <name type="scientific">Streptomyces glomeratus</name>
    <dbReference type="NCBI Taxonomy" id="284452"/>
    <lineage>
        <taxon>Bacteria</taxon>
        <taxon>Bacillati</taxon>
        <taxon>Actinomycetota</taxon>
        <taxon>Actinomycetes</taxon>
        <taxon>Kitasatosporales</taxon>
        <taxon>Streptomycetaceae</taxon>
        <taxon>Streptomyces</taxon>
    </lineage>
</organism>
<dbReference type="Proteomes" id="UP001501532">
    <property type="component" value="Unassembled WGS sequence"/>
</dbReference>
<accession>A0ABP6LK18</accession>